<feature type="disulfide bond" evidence="5">
    <location>
        <begin position="114"/>
        <end position="141"/>
    </location>
</feature>
<dbReference type="InterPro" id="IPR000436">
    <property type="entry name" value="Sushi_SCR_CCP_dom"/>
</dbReference>
<evidence type="ECO:0000259" key="6">
    <source>
        <dbReference type="PROSITE" id="PS50923"/>
    </source>
</evidence>
<dbReference type="Pfam" id="PF00084">
    <property type="entry name" value="Sushi"/>
    <property type="match status" value="9"/>
</dbReference>
<feature type="domain" description="Sushi" evidence="6">
    <location>
        <begin position="562"/>
        <end position="621"/>
    </location>
</feature>
<dbReference type="InParanoid" id="A0A672ISZ6"/>
<dbReference type="PROSITE" id="PS50923">
    <property type="entry name" value="SUSHI"/>
    <property type="match status" value="11"/>
</dbReference>
<evidence type="ECO:0000256" key="3">
    <source>
        <dbReference type="ARBA" id="ARBA00022729"/>
    </source>
</evidence>
<feature type="domain" description="Sushi" evidence="6">
    <location>
        <begin position="498"/>
        <end position="559"/>
    </location>
</feature>
<proteinExistence type="predicted"/>
<feature type="domain" description="Sushi" evidence="6">
    <location>
        <begin position="83"/>
        <end position="143"/>
    </location>
</feature>
<accession>A0A672ISZ6</accession>
<feature type="disulfide bond" evidence="5">
    <location>
        <begin position="706"/>
        <end position="733"/>
    </location>
</feature>
<dbReference type="Proteomes" id="UP000472267">
    <property type="component" value="Chromosome 23"/>
</dbReference>
<feature type="domain" description="Sushi" evidence="6">
    <location>
        <begin position="673"/>
        <end position="735"/>
    </location>
</feature>
<evidence type="ECO:0000313" key="8">
    <source>
        <dbReference type="Proteomes" id="UP000472267"/>
    </source>
</evidence>
<evidence type="ECO:0000256" key="5">
    <source>
        <dbReference type="PROSITE-ProRule" id="PRU00302"/>
    </source>
</evidence>
<dbReference type="InterPro" id="IPR051503">
    <property type="entry name" value="ComplSys_Reg/VirEntry_Med"/>
</dbReference>
<name>A0A672ISZ6_SALFA</name>
<evidence type="ECO:0000256" key="2">
    <source>
        <dbReference type="ARBA" id="ARBA00022659"/>
    </source>
</evidence>
<feature type="disulfide bond" evidence="5">
    <location>
        <begin position="643"/>
        <end position="670"/>
    </location>
</feature>
<gene>
    <name evidence="7" type="primary">LOC115382166</name>
</gene>
<dbReference type="SUPFAM" id="SSF57535">
    <property type="entry name" value="Complement control module/SCR domain"/>
    <property type="match status" value="13"/>
</dbReference>
<dbReference type="PANTHER" id="PTHR45785">
    <property type="entry name" value="COMPLEMENT FACTOR H-RELATED"/>
    <property type="match status" value="1"/>
</dbReference>
<reference evidence="7" key="1">
    <citation type="submission" date="2019-06" db="EMBL/GenBank/DDBJ databases">
        <authorList>
            <consortium name="Wellcome Sanger Institute Data Sharing"/>
        </authorList>
    </citation>
    <scope>NUCLEOTIDE SEQUENCE [LARGE SCALE GENOMIC DNA]</scope>
</reference>
<dbReference type="CDD" id="cd00033">
    <property type="entry name" value="CCP"/>
    <property type="match status" value="9"/>
</dbReference>
<dbReference type="OMA" id="NIMTCTE"/>
<protein>
    <recommendedName>
        <fullName evidence="6">Sushi domain-containing protein</fullName>
    </recommendedName>
</protein>
<feature type="disulfide bond" evidence="5">
    <location>
        <begin position="842"/>
        <end position="885"/>
    </location>
</feature>
<keyword evidence="8" id="KW-1185">Reference proteome</keyword>
<comment type="caution">
    <text evidence="5">Lacks conserved residue(s) required for the propagation of feature annotation.</text>
</comment>
<feature type="domain" description="Sushi" evidence="6">
    <location>
        <begin position="327"/>
        <end position="386"/>
    </location>
</feature>
<feature type="domain" description="Sushi" evidence="6">
    <location>
        <begin position="262"/>
        <end position="326"/>
    </location>
</feature>
<keyword evidence="3" id="KW-0732">Signal</keyword>
<feature type="domain" description="Sushi" evidence="6">
    <location>
        <begin position="144"/>
        <end position="205"/>
    </location>
</feature>
<reference evidence="7" key="2">
    <citation type="submission" date="2025-08" db="UniProtKB">
        <authorList>
            <consortium name="Ensembl"/>
        </authorList>
    </citation>
    <scope>IDENTIFICATION</scope>
</reference>
<feature type="domain" description="Sushi" evidence="6">
    <location>
        <begin position="387"/>
        <end position="441"/>
    </location>
</feature>
<dbReference type="AlphaFoldDB" id="A0A672ISZ6"/>
<evidence type="ECO:0000313" key="7">
    <source>
        <dbReference type="Ensembl" id="ENSSFAP00005044184.1"/>
    </source>
</evidence>
<dbReference type="Ensembl" id="ENSSFAT00005045741.1">
    <property type="protein sequence ID" value="ENSSFAP00005044184.1"/>
    <property type="gene ID" value="ENSSFAG00005021743.1"/>
</dbReference>
<dbReference type="InterPro" id="IPR035976">
    <property type="entry name" value="Sushi/SCR/CCP_sf"/>
</dbReference>
<feature type="disulfide bond" evidence="5">
    <location>
        <begin position="564"/>
        <end position="607"/>
    </location>
</feature>
<comment type="subcellular location">
    <subcellularLocation>
        <location evidence="1">Virion</location>
    </subcellularLocation>
</comment>
<dbReference type="PANTHER" id="PTHR45785:SF2">
    <property type="entry name" value="COMPLEMENT FACTOR H-RELATED"/>
    <property type="match status" value="1"/>
</dbReference>
<dbReference type="Gene3D" id="2.10.70.10">
    <property type="entry name" value="Complement Module, domain 1"/>
    <property type="match status" value="14"/>
</dbReference>
<feature type="domain" description="Sushi" evidence="6">
    <location>
        <begin position="622"/>
        <end position="672"/>
    </location>
</feature>
<sequence>MSVVARKFLNVYFFVQCCPTDCTLQDFLGGDLYSPNFDITGMDNSYADTKQVRVGCNVGFSGFFKLICENGIWKSRGSGCQPRSCGHPGDAPFADFQLVNGTDFVFGSKVVYICHKGYHMVSRRNYRNCLTGGWDGAVPVCEAQQCPAIRVDTSKVKVTGDPEEAAFGNVVIFSCKSNSEVLNGPMEIYCDETGKWSGIAITCRPPDIKNGRVLGDATEYRENEILNYWCDEQFKVANGIPSKCTKAGQIPDWIPTPLCEQIKCHLQLPPLRGTTYEPASTSAFLPGATVTVTCGSTYWIERTDKTFTEATCKGDGEWNIRPVCQEVICSNQRDPFVSYWGVYYWHQKKLGDTASYTCKRGYKSTNGATRATCTRNGWTPKPLCHETRCERHDIENADIAHNSKWNYNDGEEVRYRCRNSGKEFTITCDEGVWTGIEKCSSKSCLKPNIPNGFTAGPYKNTIYYTCDANYKLPTKGWWGSAKCQGGVWSGLQRCIEKSRCGEPPVIPNGKATEVRQPAEEAQILEISCNKGYSTDVEQLTCQDGKWNLNGESLETLCRLTRPRCSPPPRVENALVLKPYRKEFLSDSVITYRCRENFTMEGEDTIKCISGEWEEKNTTCIRTSTSWKIFGKEFVVGTMIKYTCNEGYRMVSQHDTRTCSLDGWTNTEPICERATCEIAELHSKLRVTGLPQSGETIESGHTLYFECSDGLKLDGNPQIRCLRSGDWSAPFPTCSGKLSLIQTANHCQSSPAEKETEKECDLQIFKISCRYGFTCNPETCKILDVPNNVNRDPAFGNDLLKGRNLTFTCKFRGHFIQGYATVQCLDNGQWSHQFPTCGTPVHCGNPPPLDNGDTTEAPKYVYSHDERVEFRCQNYYVMEGEPFKTCVNGEWRGDMKCLKPCTVNKNLLNKHNIRFKYTYNDKLYSEHDDEMEFVCKSGSPVAGNDMRVRCLDGEIRLPTCQ</sequence>
<keyword evidence="2 5" id="KW-0768">Sushi</keyword>
<keyword evidence="4 5" id="KW-1015">Disulfide bond</keyword>
<evidence type="ECO:0000256" key="4">
    <source>
        <dbReference type="ARBA" id="ARBA00023157"/>
    </source>
</evidence>
<feature type="domain" description="Sushi" evidence="6">
    <location>
        <begin position="840"/>
        <end position="898"/>
    </location>
</feature>
<evidence type="ECO:0000256" key="1">
    <source>
        <dbReference type="ARBA" id="ARBA00004328"/>
    </source>
</evidence>
<organism evidence="7 8">
    <name type="scientific">Salarias fasciatus</name>
    <name type="common">Jewelled blenny</name>
    <name type="synonym">Blennius fasciatus</name>
    <dbReference type="NCBI Taxonomy" id="181472"/>
    <lineage>
        <taxon>Eukaryota</taxon>
        <taxon>Metazoa</taxon>
        <taxon>Chordata</taxon>
        <taxon>Craniata</taxon>
        <taxon>Vertebrata</taxon>
        <taxon>Euteleostomi</taxon>
        <taxon>Actinopterygii</taxon>
        <taxon>Neopterygii</taxon>
        <taxon>Teleostei</taxon>
        <taxon>Neoteleostei</taxon>
        <taxon>Acanthomorphata</taxon>
        <taxon>Ovalentaria</taxon>
        <taxon>Blenniimorphae</taxon>
        <taxon>Blenniiformes</taxon>
        <taxon>Blennioidei</taxon>
        <taxon>Blenniidae</taxon>
        <taxon>Salariinae</taxon>
        <taxon>Salarias</taxon>
    </lineage>
</organism>
<reference evidence="7" key="3">
    <citation type="submission" date="2025-09" db="UniProtKB">
        <authorList>
            <consortium name="Ensembl"/>
        </authorList>
    </citation>
    <scope>IDENTIFICATION</scope>
</reference>
<dbReference type="SMART" id="SM00032">
    <property type="entry name" value="CCP"/>
    <property type="match status" value="13"/>
</dbReference>
<feature type="domain" description="Sushi" evidence="6">
    <location>
        <begin position="777"/>
        <end position="838"/>
    </location>
</feature>